<comment type="subcellular location">
    <subcellularLocation>
        <location evidence="1">Mitochondrion membrane</location>
        <topology evidence="1">Multi-pass membrane protein</topology>
    </subcellularLocation>
</comment>
<dbReference type="PANTHER" id="PTHR33269">
    <property type="entry name" value="NADH-UBIQUINONE OXIDOREDUCTASE CHAIN 6"/>
    <property type="match status" value="1"/>
</dbReference>
<dbReference type="GeneID" id="3666190"/>
<sequence length="199" mass="22294">MMQLNLYVDKLNNGFNSNILDILALISIMFGIYTIVCKNPVISVLFLIGLFSTISIYLILIGLTFIGLSYLLVYIGAVSILFLFILMLINIRISELVSTNNNYIPLAVLSMITLVYILGQKVITNVVQLNTFSSSLFEKSFKEWINYSNSLSWDTNLIDITHTSAIGNIMYSNYSLWLIIISLILLLAMVGSIVISIGR</sequence>
<reference evidence="2" key="1">
    <citation type="submission" date="2005-01" db="EMBL/GenBank/DDBJ databases">
        <authorList>
            <person name="Tambor J.H.M."/>
            <person name="Guedes R.F."/>
            <person name="Nobrega M.P."/>
            <person name="Nobrega F.G."/>
        </authorList>
    </citation>
    <scope>NUCLEOTIDE SEQUENCE</scope>
    <source>
        <strain evidence="2">ATCC 26072</strain>
    </source>
</reference>
<dbReference type="InterPro" id="IPR001457">
    <property type="entry name" value="NADH_UbQ/plastoQ_OxRdtase_su6"/>
</dbReference>
<feature type="transmembrane region" description="Helical" evidence="1">
    <location>
        <begin position="44"/>
        <end position="66"/>
    </location>
</feature>
<dbReference type="Gene3D" id="1.20.120.1200">
    <property type="entry name" value="NADH-ubiquinone/plastoquinone oxidoreductase chain 6, subunit NuoJ"/>
    <property type="match status" value="1"/>
</dbReference>
<comment type="similarity">
    <text evidence="1">Belongs to the complex I subunit 6 family.</text>
</comment>
<reference evidence="2" key="2">
    <citation type="journal article" date="2006" name="Curr. Genet.">
        <title>The complete DNA sequence of the mitochondrial genome of the dermatophyte fungus Epidermophyton floccosum.</title>
        <authorList>
            <person name="Tambor J.H."/>
            <person name="Guedes R.F."/>
            <person name="Nobrega M.P."/>
            <person name="Nobrega F.G."/>
        </authorList>
    </citation>
    <scope>NUCLEOTIDE SEQUENCE</scope>
    <source>
        <strain evidence="2">ATCC 26072</strain>
    </source>
</reference>
<feature type="transmembrane region" description="Helical" evidence="1">
    <location>
        <begin position="103"/>
        <end position="123"/>
    </location>
</feature>
<dbReference type="EC" id="7.1.1.2" evidence="1"/>
<keyword evidence="1" id="KW-0679">Respiratory chain</keyword>
<protein>
    <recommendedName>
        <fullName evidence="1">NADH-ubiquinone oxidoreductase chain 6</fullName>
        <ecNumber evidence="1">7.1.1.2</ecNumber>
    </recommendedName>
</protein>
<comment type="function">
    <text evidence="1">Core subunit of the mitochondrial membrane respiratory chain NADH dehydrogenase (Complex I) which catalyzes electron transfer from NADH through the respiratory chain, using ubiquinone as an electron acceptor. Essential for the catalytic activity and assembly of complex I.</text>
</comment>
<dbReference type="GO" id="GO:0008137">
    <property type="term" value="F:NADH dehydrogenase (ubiquinone) activity"/>
    <property type="evidence" value="ECO:0007669"/>
    <property type="project" value="UniProtKB-UniRule"/>
</dbReference>
<proteinExistence type="inferred from homology"/>
<dbReference type="PANTHER" id="PTHR33269:SF17">
    <property type="entry name" value="NADH-UBIQUINONE OXIDOREDUCTASE CHAIN 6"/>
    <property type="match status" value="1"/>
</dbReference>
<keyword evidence="1" id="KW-0249">Electron transport</keyword>
<keyword evidence="1" id="KW-0812">Transmembrane</keyword>
<keyword evidence="1" id="KW-0520">NAD</keyword>
<organism evidence="2">
    <name type="scientific">Epidermophyton floccosum</name>
    <dbReference type="NCBI Taxonomy" id="34391"/>
    <lineage>
        <taxon>Eukaryota</taxon>
        <taxon>Fungi</taxon>
        <taxon>Dikarya</taxon>
        <taxon>Ascomycota</taxon>
        <taxon>Pezizomycotina</taxon>
        <taxon>Eurotiomycetes</taxon>
        <taxon>Eurotiomycetidae</taxon>
        <taxon>Onygenales</taxon>
        <taxon>Arthrodermataceae</taxon>
        <taxon>Epidermophyton</taxon>
    </lineage>
</organism>
<geneLocation type="mitochondrion" evidence="2"/>
<keyword evidence="1" id="KW-0830">Ubiquinone</keyword>
<feature type="transmembrane region" description="Helical" evidence="1">
    <location>
        <begin position="72"/>
        <end position="91"/>
    </location>
</feature>
<evidence type="ECO:0000313" key="2">
    <source>
        <dbReference type="EMBL" id="AAW78247.1"/>
    </source>
</evidence>
<evidence type="ECO:0000256" key="1">
    <source>
        <dbReference type="RuleBase" id="RU004430"/>
    </source>
</evidence>
<keyword evidence="1 2" id="KW-0496">Mitochondrion</keyword>
<feature type="transmembrane region" description="Helical" evidence="1">
    <location>
        <begin position="174"/>
        <end position="197"/>
    </location>
</feature>
<gene>
    <name evidence="2" type="primary">nad6</name>
</gene>
<keyword evidence="1" id="KW-0813">Transport</keyword>
<feature type="transmembrane region" description="Helical" evidence="1">
    <location>
        <begin position="20"/>
        <end position="37"/>
    </location>
</feature>
<dbReference type="GO" id="GO:0031966">
    <property type="term" value="C:mitochondrial membrane"/>
    <property type="evidence" value="ECO:0007669"/>
    <property type="project" value="UniProtKB-SubCell"/>
</dbReference>
<accession>Q3ZEF6</accession>
<dbReference type="EMBL" id="AY916130">
    <property type="protein sequence ID" value="AAW78247.1"/>
    <property type="molecule type" value="Genomic_DNA"/>
</dbReference>
<dbReference type="InterPro" id="IPR042106">
    <property type="entry name" value="Nuo/plastoQ_OxRdtase_6_NuoJ"/>
</dbReference>
<dbReference type="Pfam" id="PF00499">
    <property type="entry name" value="Oxidored_q3"/>
    <property type="match status" value="1"/>
</dbReference>
<keyword evidence="1" id="KW-1133">Transmembrane helix</keyword>
<name>Q3ZEF6_EPIFL</name>
<dbReference type="RefSeq" id="YP_313641.1">
    <property type="nucleotide sequence ID" value="NC_007394.1"/>
</dbReference>
<keyword evidence="1" id="KW-1278">Translocase</keyword>
<comment type="catalytic activity">
    <reaction evidence="1">
        <text>a ubiquinone + NADH + 5 H(+)(in) = a ubiquinol + NAD(+) + 4 H(+)(out)</text>
        <dbReference type="Rhea" id="RHEA:29091"/>
        <dbReference type="Rhea" id="RHEA-COMP:9565"/>
        <dbReference type="Rhea" id="RHEA-COMP:9566"/>
        <dbReference type="ChEBI" id="CHEBI:15378"/>
        <dbReference type="ChEBI" id="CHEBI:16389"/>
        <dbReference type="ChEBI" id="CHEBI:17976"/>
        <dbReference type="ChEBI" id="CHEBI:57540"/>
        <dbReference type="ChEBI" id="CHEBI:57945"/>
        <dbReference type="EC" id="7.1.1.2"/>
    </reaction>
</comment>
<keyword evidence="1" id="KW-0472">Membrane</keyword>
<dbReference type="AlphaFoldDB" id="Q3ZEF6"/>